<keyword evidence="10" id="KW-1185">Reference proteome</keyword>
<reference evidence="9 10" key="1">
    <citation type="submission" date="2018-01" db="EMBL/GenBank/DDBJ databases">
        <title>Cryobacterium sp. nov., from glaciers in China.</title>
        <authorList>
            <person name="Liu Q."/>
            <person name="Xin Y.-H."/>
        </authorList>
    </citation>
    <scope>NUCLEOTIDE SEQUENCE [LARGE SCALE GENOMIC DNA]</scope>
    <source>
        <strain evidence="9 10">TMN-42</strain>
    </source>
</reference>
<evidence type="ECO:0000313" key="9">
    <source>
        <dbReference type="EMBL" id="POH70214.1"/>
    </source>
</evidence>
<dbReference type="PANTHER" id="PTHR34584:SF1">
    <property type="entry name" value="NA(+)_H(+) ANTIPORTER SUBUNIT E1"/>
    <property type="match status" value="1"/>
</dbReference>
<comment type="similarity">
    <text evidence="2">Belongs to the CPA3 antiporters (TC 2.A.63) subunit E family.</text>
</comment>
<feature type="region of interest" description="Disordered" evidence="7">
    <location>
        <begin position="222"/>
        <end position="245"/>
    </location>
</feature>
<sequence length="245" mass="27852">MPHRLRRPRLRPRRPRRREHRRAVDLHRRRLPRRCPVSARRERLAAALNQLPLFLGLVLLWALLWGKFSWLNLLTGVIFAAVVSIVFYLPAVQLSGRINLWRSAWLFGKLLFDIVRASVDVSWLALGPSYTPSNAIVAVHLRTRSDLILTWTAVATSIVPGSIVVDIERLDSTLYLHVINMHDVAATQKFRARVLATERRIVLAFGSAEDVERVSRVRAEEDLRHGLDRSAGPHTPTDPQNGAQA</sequence>
<name>A0A2S3ZMS7_9MICO</name>
<gene>
    <name evidence="9" type="ORF">C3B61_00955</name>
</gene>
<dbReference type="Pfam" id="PF01899">
    <property type="entry name" value="MNHE"/>
    <property type="match status" value="1"/>
</dbReference>
<organism evidence="9 10">
    <name type="scientific">Cryobacterium zongtaii</name>
    <dbReference type="NCBI Taxonomy" id="1259217"/>
    <lineage>
        <taxon>Bacteria</taxon>
        <taxon>Bacillati</taxon>
        <taxon>Actinomycetota</taxon>
        <taxon>Actinomycetes</taxon>
        <taxon>Micrococcales</taxon>
        <taxon>Microbacteriaceae</taxon>
        <taxon>Cryobacterium</taxon>
    </lineage>
</organism>
<evidence type="ECO:0000256" key="4">
    <source>
        <dbReference type="ARBA" id="ARBA00022692"/>
    </source>
</evidence>
<protein>
    <submittedName>
        <fullName evidence="9">Na+/H+ antiporter subunit E</fullName>
    </submittedName>
</protein>
<dbReference type="Proteomes" id="UP000237340">
    <property type="component" value="Unassembled WGS sequence"/>
</dbReference>
<evidence type="ECO:0000256" key="5">
    <source>
        <dbReference type="ARBA" id="ARBA00022989"/>
    </source>
</evidence>
<dbReference type="EMBL" id="PPXD01000001">
    <property type="protein sequence ID" value="POH70214.1"/>
    <property type="molecule type" value="Genomic_DNA"/>
</dbReference>
<comment type="caution">
    <text evidence="9">The sequence shown here is derived from an EMBL/GenBank/DDBJ whole genome shotgun (WGS) entry which is preliminary data.</text>
</comment>
<evidence type="ECO:0000256" key="6">
    <source>
        <dbReference type="ARBA" id="ARBA00023136"/>
    </source>
</evidence>
<accession>A0A2S3ZMS7</accession>
<dbReference type="GO" id="GO:0005886">
    <property type="term" value="C:plasma membrane"/>
    <property type="evidence" value="ECO:0007669"/>
    <property type="project" value="UniProtKB-SubCell"/>
</dbReference>
<evidence type="ECO:0000256" key="8">
    <source>
        <dbReference type="SAM" id="Phobius"/>
    </source>
</evidence>
<dbReference type="AlphaFoldDB" id="A0A2S3ZMS7"/>
<dbReference type="InterPro" id="IPR002758">
    <property type="entry name" value="Cation_antiport_E"/>
</dbReference>
<evidence type="ECO:0000256" key="7">
    <source>
        <dbReference type="SAM" id="MobiDB-lite"/>
    </source>
</evidence>
<comment type="subcellular location">
    <subcellularLocation>
        <location evidence="1">Cell membrane</location>
        <topology evidence="1">Multi-pass membrane protein</topology>
    </subcellularLocation>
</comment>
<keyword evidence="5 8" id="KW-1133">Transmembrane helix</keyword>
<feature type="transmembrane region" description="Helical" evidence="8">
    <location>
        <begin position="70"/>
        <end position="92"/>
    </location>
</feature>
<feature type="region of interest" description="Disordered" evidence="7">
    <location>
        <begin position="1"/>
        <end position="20"/>
    </location>
</feature>
<keyword evidence="4 8" id="KW-0812">Transmembrane</keyword>
<dbReference type="GO" id="GO:0008324">
    <property type="term" value="F:monoatomic cation transmembrane transporter activity"/>
    <property type="evidence" value="ECO:0007669"/>
    <property type="project" value="InterPro"/>
</dbReference>
<dbReference type="PANTHER" id="PTHR34584">
    <property type="entry name" value="NA(+)/H(+) ANTIPORTER SUBUNIT E1"/>
    <property type="match status" value="1"/>
</dbReference>
<evidence type="ECO:0000313" key="10">
    <source>
        <dbReference type="Proteomes" id="UP000237340"/>
    </source>
</evidence>
<evidence type="ECO:0000256" key="2">
    <source>
        <dbReference type="ARBA" id="ARBA00006228"/>
    </source>
</evidence>
<keyword evidence="3" id="KW-1003">Cell membrane</keyword>
<evidence type="ECO:0000256" key="3">
    <source>
        <dbReference type="ARBA" id="ARBA00022475"/>
    </source>
</evidence>
<evidence type="ECO:0000256" key="1">
    <source>
        <dbReference type="ARBA" id="ARBA00004651"/>
    </source>
</evidence>
<feature type="transmembrane region" description="Helical" evidence="8">
    <location>
        <begin position="44"/>
        <end position="64"/>
    </location>
</feature>
<dbReference type="NCBIfam" id="NF006521">
    <property type="entry name" value="PRK08965.1-5"/>
    <property type="match status" value="1"/>
</dbReference>
<proteinExistence type="inferred from homology"/>
<keyword evidence="6 8" id="KW-0472">Membrane</keyword>